<proteinExistence type="predicted"/>
<protein>
    <submittedName>
        <fullName evidence="3">IPT/TIG domain-containing protein</fullName>
    </submittedName>
</protein>
<feature type="domain" description="IPT/TIG" evidence="2">
    <location>
        <begin position="107"/>
        <end position="187"/>
    </location>
</feature>
<accession>A0ABR7TNR3</accession>
<dbReference type="CDD" id="cd00603">
    <property type="entry name" value="IPT_PCSR"/>
    <property type="match status" value="3"/>
</dbReference>
<dbReference type="Gene3D" id="2.120.10.30">
    <property type="entry name" value="TolB, C-terminal domain"/>
    <property type="match status" value="2"/>
</dbReference>
<feature type="domain" description="IPT/TIG" evidence="2">
    <location>
        <begin position="268"/>
        <end position="348"/>
    </location>
</feature>
<dbReference type="InterPro" id="IPR014756">
    <property type="entry name" value="Ig_E-set"/>
</dbReference>
<feature type="domain" description="IPT/TIG" evidence="2">
    <location>
        <begin position="349"/>
        <end position="427"/>
    </location>
</feature>
<dbReference type="SUPFAM" id="SSF81296">
    <property type="entry name" value="E set domains"/>
    <property type="match status" value="5"/>
</dbReference>
<dbReference type="SUPFAM" id="SSF63825">
    <property type="entry name" value="YWTD domain"/>
    <property type="match status" value="1"/>
</dbReference>
<feature type="domain" description="IPT/TIG" evidence="2">
    <location>
        <begin position="188"/>
        <end position="266"/>
    </location>
</feature>
<dbReference type="CDD" id="cd00102">
    <property type="entry name" value="IPT"/>
    <property type="match status" value="1"/>
</dbReference>
<dbReference type="RefSeq" id="WP_188089256.1">
    <property type="nucleotide sequence ID" value="NZ_JACVFC010000002.1"/>
</dbReference>
<dbReference type="InterPro" id="IPR011042">
    <property type="entry name" value="6-blade_b-propeller_TolB-like"/>
</dbReference>
<feature type="domain" description="IPT/TIG" evidence="2">
    <location>
        <begin position="28"/>
        <end position="106"/>
    </location>
</feature>
<keyword evidence="1" id="KW-0732">Signal</keyword>
<dbReference type="PANTHER" id="PTHR46769">
    <property type="entry name" value="POLYCYSTIC KIDNEY AND HEPATIC DISEASE 1 (AUTOSOMAL RECESSIVE)-LIKE 1"/>
    <property type="match status" value="1"/>
</dbReference>
<dbReference type="PROSITE" id="PS51257">
    <property type="entry name" value="PROKAR_LIPOPROTEIN"/>
    <property type="match status" value="1"/>
</dbReference>
<reference evidence="3 4" key="1">
    <citation type="submission" date="2020-09" db="EMBL/GenBank/DDBJ databases">
        <title>Genome sequences of type strains of Chitinophaga qingshengii and Chitinophaga varians.</title>
        <authorList>
            <person name="Kittiwongwattana C."/>
        </authorList>
    </citation>
    <scope>NUCLEOTIDE SEQUENCE [LARGE SCALE GENOMIC DNA]</scope>
    <source>
        <strain evidence="3 4">JCM 30026</strain>
    </source>
</reference>
<dbReference type="EMBL" id="JACVFC010000002">
    <property type="protein sequence ID" value="MBC9932121.1"/>
    <property type="molecule type" value="Genomic_DNA"/>
</dbReference>
<comment type="caution">
    <text evidence="3">The sequence shown here is derived from an EMBL/GenBank/DDBJ whole genome shotgun (WGS) entry which is preliminary data.</text>
</comment>
<evidence type="ECO:0000256" key="1">
    <source>
        <dbReference type="ARBA" id="ARBA00022729"/>
    </source>
</evidence>
<dbReference type="Pfam" id="PF01833">
    <property type="entry name" value="TIG"/>
    <property type="match status" value="5"/>
</dbReference>
<keyword evidence="4" id="KW-1185">Reference proteome</keyword>
<dbReference type="InterPro" id="IPR013783">
    <property type="entry name" value="Ig-like_fold"/>
</dbReference>
<dbReference type="Proteomes" id="UP000659124">
    <property type="component" value="Unassembled WGS sequence"/>
</dbReference>
<sequence length="726" mass="74694">MKSLLYFLCALLLLTACKRNKDATAEIPPSIRSFWPNSGKAGTIVTINGGGFSRKDNEVSFNGTAATVVDANDSVMTVLAPAGGSTGKISVKTNGKELEAGTYTYQNLSMRSASPLNGPAGTNVSIAGEGFSSTAAPAKVLINGKEAVITSVNDTLLIAAVPVSAGTGEIKVIVDGKEVTGPSFLFQQIEKIKPLKGGKGTQVTITGEGFNALSANNAVSFNGKPGTVISATAAQLVVAAPDDVATGPLTVTINGQKTVGPVFTVVPPPVLATVAPLSGPAGKDVTITGNYFSNVLDENNVTFNGVAAVVKQATEKELLVTIPAGAGAGNMKVWVNGQETGGPPFKEQNLGVASLSPDNGLAGTAVTVTGMGFSTNAAENIVTFNGVTATVVSATATTLEVVAPANLSTGTLNVKVNSLYAIGPVFKRAGVMTLAGGPGTGMFARATGLVGDRNGNLYFLEGQQVNKLSPGGNVSVYTGGSAAGHVDGPLATALFQNPRTIVADIYDNLYVMDGAGQRIYVRKITPAGMVSTVLTVMDNMSGGLGVDNNGTVYVSKMYQGVFKSESNGSLTKFGGYTHSVPDKMAIDASGTLYYAGGDFYNPFIAVVPPAGQSRLLSGSFSDLGFVDGDPNVARVGSPLCVTIDPTTGNIYFVDNMNMCIRYATPAGAVKTVTGAAGTFESFKSGYKDGTLKEALFKSMYGIHVDRNGDIYVLDRDNNAIRKVFLK</sequence>
<evidence type="ECO:0000313" key="4">
    <source>
        <dbReference type="Proteomes" id="UP000659124"/>
    </source>
</evidence>
<evidence type="ECO:0000259" key="2">
    <source>
        <dbReference type="SMART" id="SM00429"/>
    </source>
</evidence>
<dbReference type="InterPro" id="IPR052387">
    <property type="entry name" value="Fibrocystin"/>
</dbReference>
<dbReference type="Gene3D" id="2.60.40.10">
    <property type="entry name" value="Immunoglobulins"/>
    <property type="match status" value="5"/>
</dbReference>
<evidence type="ECO:0000313" key="3">
    <source>
        <dbReference type="EMBL" id="MBC9932121.1"/>
    </source>
</evidence>
<name>A0ABR7TNR3_9BACT</name>
<dbReference type="SMART" id="SM00429">
    <property type="entry name" value="IPT"/>
    <property type="match status" value="5"/>
</dbReference>
<dbReference type="PANTHER" id="PTHR46769:SF2">
    <property type="entry name" value="FIBROCYSTIN-L ISOFORM 2 PRECURSOR-RELATED"/>
    <property type="match status" value="1"/>
</dbReference>
<gene>
    <name evidence="3" type="ORF">ICL07_17175</name>
</gene>
<dbReference type="InterPro" id="IPR002909">
    <property type="entry name" value="IPT_dom"/>
</dbReference>
<organism evidence="3 4">
    <name type="scientific">Chitinophaga qingshengii</name>
    <dbReference type="NCBI Taxonomy" id="1569794"/>
    <lineage>
        <taxon>Bacteria</taxon>
        <taxon>Pseudomonadati</taxon>
        <taxon>Bacteroidota</taxon>
        <taxon>Chitinophagia</taxon>
        <taxon>Chitinophagales</taxon>
        <taxon>Chitinophagaceae</taxon>
        <taxon>Chitinophaga</taxon>
    </lineage>
</organism>